<feature type="chain" id="PRO_5012246715" evidence="6">
    <location>
        <begin position="24"/>
        <end position="435"/>
    </location>
</feature>
<comment type="caution">
    <text evidence="8">The sequence shown here is derived from an EMBL/GenBank/DDBJ whole genome shotgun (WGS) entry which is preliminary data.</text>
</comment>
<dbReference type="InterPro" id="IPR002933">
    <property type="entry name" value="Peptidase_M20"/>
</dbReference>
<dbReference type="SUPFAM" id="SSF55031">
    <property type="entry name" value="Bacterial exopeptidase dimerisation domain"/>
    <property type="match status" value="1"/>
</dbReference>
<protein>
    <submittedName>
        <fullName evidence="8">Peptidase M20</fullName>
    </submittedName>
</protein>
<keyword evidence="3" id="KW-0378">Hydrolase</keyword>
<evidence type="ECO:0000256" key="2">
    <source>
        <dbReference type="ARBA" id="ARBA00022723"/>
    </source>
</evidence>
<dbReference type="InterPro" id="IPR036264">
    <property type="entry name" value="Bact_exopeptidase_dim_dom"/>
</dbReference>
<dbReference type="InterPro" id="IPR011650">
    <property type="entry name" value="Peptidase_M20_dimer"/>
</dbReference>
<dbReference type="Gene3D" id="3.40.630.10">
    <property type="entry name" value="Zn peptidases"/>
    <property type="match status" value="1"/>
</dbReference>
<dbReference type="GO" id="GO:0046872">
    <property type="term" value="F:metal ion binding"/>
    <property type="evidence" value="ECO:0007669"/>
    <property type="project" value="UniProtKB-KW"/>
</dbReference>
<dbReference type="PANTHER" id="PTHR43808">
    <property type="entry name" value="ACETYLORNITHINE DEACETYLASE"/>
    <property type="match status" value="1"/>
</dbReference>
<gene>
    <name evidence="8" type="ORF">COB20_14105</name>
</gene>
<dbReference type="Gene3D" id="3.30.70.360">
    <property type="match status" value="1"/>
</dbReference>
<reference evidence="9" key="1">
    <citation type="submission" date="2017-08" db="EMBL/GenBank/DDBJ databases">
        <title>A dynamic microbial community with high functional redundancy inhabits the cold, oxic subseafloor aquifer.</title>
        <authorList>
            <person name="Tully B.J."/>
            <person name="Wheat C.G."/>
            <person name="Glazer B.T."/>
            <person name="Huber J.A."/>
        </authorList>
    </citation>
    <scope>NUCLEOTIDE SEQUENCE [LARGE SCALE GENOMIC DNA]</scope>
</reference>
<evidence type="ECO:0000313" key="9">
    <source>
        <dbReference type="Proteomes" id="UP000218767"/>
    </source>
</evidence>
<evidence type="ECO:0000256" key="3">
    <source>
        <dbReference type="ARBA" id="ARBA00022801"/>
    </source>
</evidence>
<evidence type="ECO:0000313" key="8">
    <source>
        <dbReference type="EMBL" id="PCI74915.1"/>
    </source>
</evidence>
<name>A0A2A4WYM4_9GAMM</name>
<dbReference type="Pfam" id="PF01546">
    <property type="entry name" value="Peptidase_M20"/>
    <property type="match status" value="1"/>
</dbReference>
<evidence type="ECO:0000256" key="1">
    <source>
        <dbReference type="ARBA" id="ARBA00001947"/>
    </source>
</evidence>
<feature type="signal peptide" evidence="6">
    <location>
        <begin position="1"/>
        <end position="23"/>
    </location>
</feature>
<comment type="cofactor">
    <cofactor evidence="1">
        <name>Zn(2+)</name>
        <dbReference type="ChEBI" id="CHEBI:29105"/>
    </cofactor>
</comment>
<proteinExistence type="predicted"/>
<dbReference type="SUPFAM" id="SSF53187">
    <property type="entry name" value="Zn-dependent exopeptidases"/>
    <property type="match status" value="1"/>
</dbReference>
<dbReference type="Pfam" id="PF07687">
    <property type="entry name" value="M20_dimer"/>
    <property type="match status" value="1"/>
</dbReference>
<keyword evidence="5" id="KW-0170">Cobalt</keyword>
<keyword evidence="2" id="KW-0479">Metal-binding</keyword>
<dbReference type="PANTHER" id="PTHR43808:SF32">
    <property type="entry name" value="ARGE_DAPE-RELATED DEACYLASE"/>
    <property type="match status" value="1"/>
</dbReference>
<evidence type="ECO:0000259" key="7">
    <source>
        <dbReference type="Pfam" id="PF07687"/>
    </source>
</evidence>
<feature type="domain" description="Peptidase M20 dimerisation" evidence="7">
    <location>
        <begin position="215"/>
        <end position="333"/>
    </location>
</feature>
<dbReference type="EMBL" id="NVUL01000088">
    <property type="protein sequence ID" value="PCI74915.1"/>
    <property type="molecule type" value="Genomic_DNA"/>
</dbReference>
<dbReference type="InterPro" id="IPR050072">
    <property type="entry name" value="Peptidase_M20A"/>
</dbReference>
<dbReference type="InterPro" id="IPR001261">
    <property type="entry name" value="ArgE/DapE_CS"/>
</dbReference>
<evidence type="ECO:0000256" key="5">
    <source>
        <dbReference type="ARBA" id="ARBA00023285"/>
    </source>
</evidence>
<dbReference type="GO" id="GO:0016787">
    <property type="term" value="F:hydrolase activity"/>
    <property type="evidence" value="ECO:0007669"/>
    <property type="project" value="UniProtKB-KW"/>
</dbReference>
<dbReference type="AlphaFoldDB" id="A0A2A4WYM4"/>
<keyword evidence="4" id="KW-0862">Zinc</keyword>
<keyword evidence="6" id="KW-0732">Signal</keyword>
<evidence type="ECO:0000256" key="4">
    <source>
        <dbReference type="ARBA" id="ARBA00022833"/>
    </source>
</evidence>
<dbReference type="PROSITE" id="PS00758">
    <property type="entry name" value="ARGE_DAPE_CPG2_1"/>
    <property type="match status" value="1"/>
</dbReference>
<sequence length="435" mass="46421">MSRYTFKTTVLCLMMSWQFSAFAQLDTTEQAMVTFIDDSNGAAEELLIESVNINSGTMNFAGVRAVADHMMPHFEALGFETRWEDGSAFGRAGHLIAQMRGGGAGPKLLLIGHLDTVFEPGSPFQSFARIDAERASGPGITDMKGGNLIMLQALRALDQVDLLQDMDITVVLTGDEELSGDPLALSKKAIIDAATYADIAIGFEDGDGNPTTANISRRGSSGWTLQVKGTPAHSSQVFREDIGPGAIYETARILLLFLENLQQEENLTFNPGRILGGSEITHDTESSSGTAFGKNNVVAESALVTGDLRAVSLEQLERARSTMREIVAANFPHTSAEIEFDDGYPPLAPTEGNADLLRVYSQASVDLGFGSVVAVNPRLAGAADVSFTSGLVDMAIDGLGLSGSGGHTVDETALMTALPSQSKRAALLMYRLYRQ</sequence>
<accession>A0A2A4WYM4</accession>
<evidence type="ECO:0000256" key="6">
    <source>
        <dbReference type="SAM" id="SignalP"/>
    </source>
</evidence>
<dbReference type="Proteomes" id="UP000218767">
    <property type="component" value="Unassembled WGS sequence"/>
</dbReference>
<dbReference type="PROSITE" id="PS00759">
    <property type="entry name" value="ARGE_DAPE_CPG2_2"/>
    <property type="match status" value="1"/>
</dbReference>
<organism evidence="8 9">
    <name type="scientific">SAR86 cluster bacterium</name>
    <dbReference type="NCBI Taxonomy" id="2030880"/>
    <lineage>
        <taxon>Bacteria</taxon>
        <taxon>Pseudomonadati</taxon>
        <taxon>Pseudomonadota</taxon>
        <taxon>Gammaproteobacteria</taxon>
        <taxon>SAR86 cluster</taxon>
    </lineage>
</organism>